<proteinExistence type="predicted"/>
<keyword evidence="3" id="KW-1185">Reference proteome</keyword>
<dbReference type="Proteomes" id="UP001164929">
    <property type="component" value="Chromosome 11"/>
</dbReference>
<evidence type="ECO:0008006" key="4">
    <source>
        <dbReference type="Google" id="ProtNLM"/>
    </source>
</evidence>
<keyword evidence="1" id="KW-0812">Transmembrane</keyword>
<protein>
    <recommendedName>
        <fullName evidence="4">Transmembrane protein</fullName>
    </recommendedName>
</protein>
<dbReference type="EMBL" id="JAQIZT010000011">
    <property type="protein sequence ID" value="KAJ6978426.1"/>
    <property type="molecule type" value="Genomic_DNA"/>
</dbReference>
<name>A0AAD6Q4A3_9ROSI</name>
<evidence type="ECO:0000313" key="2">
    <source>
        <dbReference type="EMBL" id="KAJ6978426.1"/>
    </source>
</evidence>
<feature type="transmembrane region" description="Helical" evidence="1">
    <location>
        <begin position="37"/>
        <end position="60"/>
    </location>
</feature>
<keyword evidence="1" id="KW-1133">Transmembrane helix</keyword>
<organism evidence="2 3">
    <name type="scientific">Populus alba x Populus x berolinensis</name>
    <dbReference type="NCBI Taxonomy" id="444605"/>
    <lineage>
        <taxon>Eukaryota</taxon>
        <taxon>Viridiplantae</taxon>
        <taxon>Streptophyta</taxon>
        <taxon>Embryophyta</taxon>
        <taxon>Tracheophyta</taxon>
        <taxon>Spermatophyta</taxon>
        <taxon>Magnoliopsida</taxon>
        <taxon>eudicotyledons</taxon>
        <taxon>Gunneridae</taxon>
        <taxon>Pentapetalae</taxon>
        <taxon>rosids</taxon>
        <taxon>fabids</taxon>
        <taxon>Malpighiales</taxon>
        <taxon>Salicaceae</taxon>
        <taxon>Saliceae</taxon>
        <taxon>Populus</taxon>
    </lineage>
</organism>
<sequence length="95" mass="11078">MIVEWNNGGGPEMDGIFEEWKEEKKAKNKSFMEKECSIYFIILLFSLHRSSILLLGHFYFSLSNQPLPKLFFSFGLGFALPLIKNKRQGPFRESQ</sequence>
<evidence type="ECO:0000256" key="1">
    <source>
        <dbReference type="SAM" id="Phobius"/>
    </source>
</evidence>
<accession>A0AAD6Q4A3</accession>
<reference evidence="2" key="1">
    <citation type="journal article" date="2023" name="Mol. Ecol. Resour.">
        <title>Chromosome-level genome assembly of a triploid poplar Populus alba 'Berolinensis'.</title>
        <authorList>
            <person name="Chen S."/>
            <person name="Yu Y."/>
            <person name="Wang X."/>
            <person name="Wang S."/>
            <person name="Zhang T."/>
            <person name="Zhou Y."/>
            <person name="He R."/>
            <person name="Meng N."/>
            <person name="Wang Y."/>
            <person name="Liu W."/>
            <person name="Liu Z."/>
            <person name="Liu J."/>
            <person name="Guo Q."/>
            <person name="Huang H."/>
            <person name="Sederoff R.R."/>
            <person name="Wang G."/>
            <person name="Qu G."/>
            <person name="Chen S."/>
        </authorList>
    </citation>
    <scope>NUCLEOTIDE SEQUENCE</scope>
    <source>
        <strain evidence="2">SC-2020</strain>
    </source>
</reference>
<gene>
    <name evidence="2" type="ORF">NC653_026735</name>
</gene>
<evidence type="ECO:0000313" key="3">
    <source>
        <dbReference type="Proteomes" id="UP001164929"/>
    </source>
</evidence>
<comment type="caution">
    <text evidence="2">The sequence shown here is derived from an EMBL/GenBank/DDBJ whole genome shotgun (WGS) entry which is preliminary data.</text>
</comment>
<dbReference type="AlphaFoldDB" id="A0AAD6Q4A3"/>
<keyword evidence="1" id="KW-0472">Membrane</keyword>